<sequence length="238" mass="27226">MSRLQKFNEIVRLAKSANGKLMSECSELEQHAVLFLGNKYPASLETGIVKYSKTAPTYTYACSYVEARKINQVVGGDNKFQQNSFHIFPDINPTFPEDTATQALDIYPNILKIPAKPITYETLEPLLPKQEKSIENPKIQISGQICRVYAGLMHKEEMELPELTSHYIIHKYRDQFLTLCETLELTALSTAILNYKPHLDKRARGHISYEDTNSKMSYLATYLYFASKGIYLKVKEDI</sequence>
<evidence type="ECO:0000313" key="1">
    <source>
        <dbReference type="EMBL" id="QCW23918.1"/>
    </source>
</evidence>
<accession>A0A4Y5P1S8</accession>
<evidence type="ECO:0000313" key="2">
    <source>
        <dbReference type="Proteomes" id="UP000308921"/>
    </source>
</evidence>
<name>A0A4Y5P1S8_9CAUD</name>
<reference evidence="1 2" key="1">
    <citation type="submission" date="2019-04" db="EMBL/GenBank/DDBJ databases">
        <title>Complete genome sequence of Pantoea bacteriophage vB_PagS_AAS21.</title>
        <authorList>
            <person name="Truncaite L."/>
            <person name="Simoliuniene M."/>
            <person name="Zajanckauskaite A."/>
            <person name="Meskys R."/>
            <person name="Simoliunas E."/>
        </authorList>
    </citation>
    <scope>NUCLEOTIDE SEQUENCE [LARGE SCALE GENOMIC DNA]</scope>
</reference>
<protein>
    <submittedName>
        <fullName evidence="1">Uncharacterized protein</fullName>
    </submittedName>
</protein>
<organism evidence="1 2">
    <name type="scientific">Pantoea phage vB_PagS_AAS21</name>
    <dbReference type="NCBI Taxonomy" id="2575261"/>
    <lineage>
        <taxon>Viruses</taxon>
        <taxon>Duplodnaviria</taxon>
        <taxon>Heunggongvirae</taxon>
        <taxon>Uroviricota</taxon>
        <taxon>Caudoviricetes</taxon>
        <taxon>Demerecviridae</taxon>
        <taxon>Keyvirus</taxon>
        <taxon>Keyvirus AAS21</taxon>
    </lineage>
</organism>
<dbReference type="EMBL" id="MK770119">
    <property type="protein sequence ID" value="QCW23918.1"/>
    <property type="molecule type" value="Genomic_DNA"/>
</dbReference>
<dbReference type="Proteomes" id="UP000308921">
    <property type="component" value="Segment"/>
</dbReference>
<gene>
    <name evidence="1" type="ORF">AAS21_gp180</name>
</gene>
<proteinExistence type="predicted"/>
<keyword evidence="2" id="KW-1185">Reference proteome</keyword>